<accession>A0AAN8T294</accession>
<keyword evidence="2" id="KW-1185">Reference proteome</keyword>
<dbReference type="AlphaFoldDB" id="A0AAN8T294"/>
<organism evidence="1 2">
    <name type="scientific">Solanum bulbocastanum</name>
    <name type="common">Wild potato</name>
    <dbReference type="NCBI Taxonomy" id="147425"/>
    <lineage>
        <taxon>Eukaryota</taxon>
        <taxon>Viridiplantae</taxon>
        <taxon>Streptophyta</taxon>
        <taxon>Embryophyta</taxon>
        <taxon>Tracheophyta</taxon>
        <taxon>Spermatophyta</taxon>
        <taxon>Magnoliopsida</taxon>
        <taxon>eudicotyledons</taxon>
        <taxon>Gunneridae</taxon>
        <taxon>Pentapetalae</taxon>
        <taxon>asterids</taxon>
        <taxon>lamiids</taxon>
        <taxon>Solanales</taxon>
        <taxon>Solanaceae</taxon>
        <taxon>Solanoideae</taxon>
        <taxon>Solaneae</taxon>
        <taxon>Solanum</taxon>
    </lineage>
</organism>
<name>A0AAN8T294_SOLBU</name>
<gene>
    <name evidence="1" type="ORF">RDI58_024034</name>
</gene>
<evidence type="ECO:0000313" key="1">
    <source>
        <dbReference type="EMBL" id="KAK6777317.1"/>
    </source>
</evidence>
<dbReference type="Pfam" id="PF14223">
    <property type="entry name" value="Retrotran_gag_2"/>
    <property type="match status" value="1"/>
</dbReference>
<evidence type="ECO:0000313" key="2">
    <source>
        <dbReference type="Proteomes" id="UP001371456"/>
    </source>
</evidence>
<protein>
    <recommendedName>
        <fullName evidence="3">Retrotransposon gag domain-containing protein</fullName>
    </recommendedName>
</protein>
<dbReference type="PANTHER" id="PTHR37610:SF45">
    <property type="entry name" value="RETROTRANSPOSON GAG DOMAIN-CONTAINING PROTEIN"/>
    <property type="match status" value="1"/>
</dbReference>
<proteinExistence type="predicted"/>
<comment type="caution">
    <text evidence="1">The sequence shown here is derived from an EMBL/GenBank/DDBJ whole genome shotgun (WGS) entry which is preliminary data.</text>
</comment>
<sequence>MVILNKTNYNIWSQIIEMHIAEKEKLSFVRGSTQPPTEKNEGYEKWYTDNQKVKRWFLMSMYPKIMKRYIRLPTAREIWKALSIAFYDEADELQVFTLNQKAFSIKQNGISVSSYYGELIEFFCELDKVIMENEKDVTFYGKSIQRQRVHIFLASLDGEFEQIRGEILRKNPVPELEECYSMVRRESVRHATVN</sequence>
<dbReference type="EMBL" id="JBANQN010000010">
    <property type="protein sequence ID" value="KAK6777317.1"/>
    <property type="molecule type" value="Genomic_DNA"/>
</dbReference>
<dbReference type="PANTHER" id="PTHR37610">
    <property type="entry name" value="CCHC-TYPE DOMAIN-CONTAINING PROTEIN"/>
    <property type="match status" value="1"/>
</dbReference>
<evidence type="ECO:0008006" key="3">
    <source>
        <dbReference type="Google" id="ProtNLM"/>
    </source>
</evidence>
<reference evidence="1 2" key="1">
    <citation type="submission" date="2024-02" db="EMBL/GenBank/DDBJ databases">
        <title>de novo genome assembly of Solanum bulbocastanum strain 11H21.</title>
        <authorList>
            <person name="Hosaka A.J."/>
        </authorList>
    </citation>
    <scope>NUCLEOTIDE SEQUENCE [LARGE SCALE GENOMIC DNA]</scope>
    <source>
        <tissue evidence="1">Young leaves</tissue>
    </source>
</reference>
<dbReference type="Proteomes" id="UP001371456">
    <property type="component" value="Unassembled WGS sequence"/>
</dbReference>